<dbReference type="EC" id="4.2.2.29" evidence="7"/>
<dbReference type="InterPro" id="IPR003770">
    <property type="entry name" value="MLTG-like"/>
</dbReference>
<feature type="site" description="Important for catalytic activity" evidence="7">
    <location>
        <position position="281"/>
    </location>
</feature>
<evidence type="ECO:0000313" key="10">
    <source>
        <dbReference type="Proteomes" id="UP000064967"/>
    </source>
</evidence>
<evidence type="ECO:0000256" key="6">
    <source>
        <dbReference type="ARBA" id="ARBA00023316"/>
    </source>
</evidence>
<keyword evidence="5 7" id="KW-0456">Lyase</keyword>
<keyword evidence="10" id="KW-1185">Reference proteome</keyword>
<protein>
    <recommendedName>
        <fullName evidence="7">Endolytic murein transglycosylase</fullName>
        <ecNumber evidence="7">4.2.2.29</ecNumber>
    </recommendedName>
    <alternativeName>
        <fullName evidence="7">Peptidoglycan lytic transglycosylase</fullName>
    </alternativeName>
    <alternativeName>
        <fullName evidence="7">Peptidoglycan polymerization terminase</fullName>
    </alternativeName>
</protein>
<proteinExistence type="inferred from homology"/>
<keyword evidence="6 7" id="KW-0961">Cell wall biogenesis/degradation</keyword>
<comment type="similarity">
    <text evidence="7">Belongs to the transglycosylase MltG family.</text>
</comment>
<evidence type="ECO:0000256" key="8">
    <source>
        <dbReference type="SAM" id="MobiDB-lite"/>
    </source>
</evidence>
<evidence type="ECO:0000256" key="4">
    <source>
        <dbReference type="ARBA" id="ARBA00023136"/>
    </source>
</evidence>
<comment type="subcellular location">
    <subcellularLocation>
        <location evidence="7">Cell membrane</location>
        <topology evidence="7">Single-pass membrane protein</topology>
    </subcellularLocation>
</comment>
<organism evidence="9 10">
    <name type="scientific">Labilithrix luteola</name>
    <dbReference type="NCBI Taxonomy" id="1391654"/>
    <lineage>
        <taxon>Bacteria</taxon>
        <taxon>Pseudomonadati</taxon>
        <taxon>Myxococcota</taxon>
        <taxon>Polyangia</taxon>
        <taxon>Polyangiales</taxon>
        <taxon>Labilitrichaceae</taxon>
        <taxon>Labilithrix</taxon>
    </lineage>
</organism>
<dbReference type="Gene3D" id="3.30.160.60">
    <property type="entry name" value="Classic Zinc Finger"/>
    <property type="match status" value="1"/>
</dbReference>
<feature type="transmembrane region" description="Helical" evidence="7">
    <location>
        <begin position="62"/>
        <end position="85"/>
    </location>
</feature>
<evidence type="ECO:0000256" key="2">
    <source>
        <dbReference type="ARBA" id="ARBA00022692"/>
    </source>
</evidence>
<dbReference type="Gene3D" id="3.30.1490.480">
    <property type="entry name" value="Endolytic murein transglycosylase"/>
    <property type="match status" value="1"/>
</dbReference>
<dbReference type="KEGG" id="llu:AKJ09_08547"/>
<evidence type="ECO:0000256" key="5">
    <source>
        <dbReference type="ARBA" id="ARBA00023239"/>
    </source>
</evidence>
<name>A0A0K1Q830_9BACT</name>
<dbReference type="PATRIC" id="fig|1391654.3.peg.8661"/>
<dbReference type="EMBL" id="CP012333">
    <property type="protein sequence ID" value="AKV01884.1"/>
    <property type="molecule type" value="Genomic_DNA"/>
</dbReference>
<gene>
    <name evidence="7" type="primary">mltG</name>
    <name evidence="9" type="ORF">AKJ09_08547</name>
</gene>
<dbReference type="GO" id="GO:0008932">
    <property type="term" value="F:lytic endotransglycosylase activity"/>
    <property type="evidence" value="ECO:0007669"/>
    <property type="project" value="UniProtKB-UniRule"/>
</dbReference>
<feature type="compositionally biased region" description="Basic and acidic residues" evidence="8">
    <location>
        <begin position="1"/>
        <end position="10"/>
    </location>
</feature>
<keyword evidence="3 7" id="KW-1133">Transmembrane helix</keyword>
<evidence type="ECO:0000256" key="3">
    <source>
        <dbReference type="ARBA" id="ARBA00022989"/>
    </source>
</evidence>
<dbReference type="GO" id="GO:0009252">
    <property type="term" value="P:peptidoglycan biosynthetic process"/>
    <property type="evidence" value="ECO:0007669"/>
    <property type="project" value="UniProtKB-UniRule"/>
</dbReference>
<comment type="function">
    <text evidence="7">Functions as a peptidoglycan terminase that cleaves nascent peptidoglycan strands endolytically to terminate their elongation.</text>
</comment>
<dbReference type="AlphaFoldDB" id="A0A0K1Q830"/>
<evidence type="ECO:0000256" key="7">
    <source>
        <dbReference type="HAMAP-Rule" id="MF_02065"/>
    </source>
</evidence>
<dbReference type="RefSeq" id="WP_146652897.1">
    <property type="nucleotide sequence ID" value="NZ_CP012333.1"/>
</dbReference>
<dbReference type="GO" id="GO:0071555">
    <property type="term" value="P:cell wall organization"/>
    <property type="evidence" value="ECO:0007669"/>
    <property type="project" value="UniProtKB-KW"/>
</dbReference>
<dbReference type="STRING" id="1391654.AKJ09_08547"/>
<dbReference type="PANTHER" id="PTHR30518">
    <property type="entry name" value="ENDOLYTIC MUREIN TRANSGLYCOSYLASE"/>
    <property type="match status" value="1"/>
</dbReference>
<dbReference type="OrthoDB" id="9814591at2"/>
<accession>A0A0K1Q830</accession>
<keyword evidence="2 7" id="KW-0812">Transmembrane</keyword>
<dbReference type="HAMAP" id="MF_02065">
    <property type="entry name" value="MltG"/>
    <property type="match status" value="1"/>
</dbReference>
<dbReference type="GO" id="GO:0005886">
    <property type="term" value="C:plasma membrane"/>
    <property type="evidence" value="ECO:0007669"/>
    <property type="project" value="UniProtKB-SubCell"/>
</dbReference>
<feature type="region of interest" description="Disordered" evidence="8">
    <location>
        <begin position="1"/>
        <end position="54"/>
    </location>
</feature>
<dbReference type="Proteomes" id="UP000064967">
    <property type="component" value="Chromosome"/>
</dbReference>
<dbReference type="Pfam" id="PF02618">
    <property type="entry name" value="YceG"/>
    <property type="match status" value="1"/>
</dbReference>
<dbReference type="CDD" id="cd08010">
    <property type="entry name" value="MltG_like"/>
    <property type="match status" value="1"/>
</dbReference>
<keyword evidence="4 7" id="KW-0472">Membrane</keyword>
<dbReference type="NCBIfam" id="TIGR00247">
    <property type="entry name" value="endolytic transglycosylase MltG"/>
    <property type="match status" value="1"/>
</dbReference>
<keyword evidence="1 7" id="KW-1003">Cell membrane</keyword>
<comment type="catalytic activity">
    <reaction evidence="7">
        <text>a peptidoglycan chain = a peptidoglycan chain with N-acetyl-1,6-anhydromuramyl-[peptide] at the reducing end + a peptidoglycan chain with N-acetylglucosamine at the non-reducing end.</text>
        <dbReference type="EC" id="4.2.2.29"/>
    </reaction>
</comment>
<evidence type="ECO:0000313" key="9">
    <source>
        <dbReference type="EMBL" id="AKV01884.1"/>
    </source>
</evidence>
<dbReference type="PANTHER" id="PTHR30518:SF2">
    <property type="entry name" value="ENDOLYTIC MUREIN TRANSGLYCOSYLASE"/>
    <property type="match status" value="1"/>
</dbReference>
<reference evidence="9 10" key="1">
    <citation type="submission" date="2015-08" db="EMBL/GenBank/DDBJ databases">
        <authorList>
            <person name="Babu N.S."/>
            <person name="Beckwith C.J."/>
            <person name="Beseler K.G."/>
            <person name="Brison A."/>
            <person name="Carone J.V."/>
            <person name="Caskin T.P."/>
            <person name="Diamond M."/>
            <person name="Durham M.E."/>
            <person name="Foxe J.M."/>
            <person name="Go M."/>
            <person name="Henderson B.A."/>
            <person name="Jones I.B."/>
            <person name="McGettigan J.A."/>
            <person name="Micheletti S.J."/>
            <person name="Nasrallah M.E."/>
            <person name="Ortiz D."/>
            <person name="Piller C.R."/>
            <person name="Privatt S.R."/>
            <person name="Schneider S.L."/>
            <person name="Sharp S."/>
            <person name="Smith T.C."/>
            <person name="Stanton J.D."/>
            <person name="Ullery H.E."/>
            <person name="Wilson R.J."/>
            <person name="Serrano M.G."/>
            <person name="Buck G."/>
            <person name="Lee V."/>
            <person name="Wang Y."/>
            <person name="Carvalho R."/>
            <person name="Voegtly L."/>
            <person name="Shi R."/>
            <person name="Duckworth R."/>
            <person name="Johnson A."/>
            <person name="Loviza R."/>
            <person name="Walstead R."/>
            <person name="Shah Z."/>
            <person name="Kiflezghi M."/>
            <person name="Wade K."/>
            <person name="Ball S.L."/>
            <person name="Bradley K.W."/>
            <person name="Asai D.J."/>
            <person name="Bowman C.A."/>
            <person name="Russell D.A."/>
            <person name="Pope W.H."/>
            <person name="Jacobs-Sera D."/>
            <person name="Hendrix R.W."/>
            <person name="Hatfull G.F."/>
        </authorList>
    </citation>
    <scope>NUCLEOTIDE SEQUENCE [LARGE SCALE GENOMIC DNA]</scope>
    <source>
        <strain evidence="9 10">DSM 27648</strain>
    </source>
</reference>
<evidence type="ECO:0000256" key="1">
    <source>
        <dbReference type="ARBA" id="ARBA00022475"/>
    </source>
</evidence>
<sequence>MSGEPSEPKPKSRSRGGARPSDRARTAGEGRPSSSGDPDKGERRRRRRRVKQDAAPSTFRKVLSVVGLVVGAIVAALATYVLMVYPSGGGTGGGREVEITFERDESTSSIIGKLEAAGLVRGPRLFGLYARLVGLKAEPGPHLLSDDASPRDLVERVERRGLASKAKVTIPEGFTRFDIAKRLQSLHVASSGAFLEASANPALLHELGIEADSAEGYLFPATYELPHDSDPREVVRRMKGEFEKRFTALEQNHRLGLASLESSLGWSRHQLLTLASMVEKEAAVDDERPIIASVFLNRLRDPNFKRRVLQCDPTAGYGCLVLRDRVPGCAGYAGKITHAVNVDPLNTYSTYVHEGLPPGPIANPGVKSLQAVLAPSTTKYLYFVAREGRRHAFSETLDDHNTAVKDLRERVNSR</sequence>